<feature type="domain" description="Peptidase A1" evidence="7">
    <location>
        <begin position="47"/>
        <end position="347"/>
    </location>
</feature>
<dbReference type="PANTHER" id="PTHR47966:SF51">
    <property type="entry name" value="BETA-SITE APP-CLEAVING ENZYME, ISOFORM A-RELATED"/>
    <property type="match status" value="1"/>
</dbReference>
<evidence type="ECO:0000256" key="5">
    <source>
        <dbReference type="SAM" id="Phobius"/>
    </source>
</evidence>
<organism evidence="8 9">
    <name type="scientific">Achlya hypogyna</name>
    <name type="common">Oomycete</name>
    <name type="synonym">Protoachlya hypogyna</name>
    <dbReference type="NCBI Taxonomy" id="1202772"/>
    <lineage>
        <taxon>Eukaryota</taxon>
        <taxon>Sar</taxon>
        <taxon>Stramenopiles</taxon>
        <taxon>Oomycota</taxon>
        <taxon>Saprolegniomycetes</taxon>
        <taxon>Saprolegniales</taxon>
        <taxon>Achlyaceae</taxon>
        <taxon>Achlya</taxon>
    </lineage>
</organism>
<dbReference type="GO" id="GO:0006508">
    <property type="term" value="P:proteolysis"/>
    <property type="evidence" value="ECO:0007669"/>
    <property type="project" value="UniProtKB-KW"/>
</dbReference>
<reference evidence="8 9" key="1">
    <citation type="journal article" date="2014" name="Genome Biol. Evol.">
        <title>The secreted proteins of Achlya hypogyna and Thraustotheca clavata identify the ancestral oomycete secretome and reveal gene acquisitions by horizontal gene transfer.</title>
        <authorList>
            <person name="Misner I."/>
            <person name="Blouin N."/>
            <person name="Leonard G."/>
            <person name="Richards T.A."/>
            <person name="Lane C.E."/>
        </authorList>
    </citation>
    <scope>NUCLEOTIDE SEQUENCE [LARGE SCALE GENOMIC DNA]</scope>
    <source>
        <strain evidence="8 9">ATCC 48635</strain>
    </source>
</reference>
<protein>
    <submittedName>
        <fullName evidence="8">Gastricsin</fullName>
    </submittedName>
</protein>
<keyword evidence="3" id="KW-0378">Hydrolase</keyword>
<dbReference type="AlphaFoldDB" id="A0A1V9YW79"/>
<comment type="caution">
    <text evidence="8">The sequence shown here is derived from an EMBL/GenBank/DDBJ whole genome shotgun (WGS) entry which is preliminary data.</text>
</comment>
<evidence type="ECO:0000256" key="1">
    <source>
        <dbReference type="ARBA" id="ARBA00007447"/>
    </source>
</evidence>
<dbReference type="PRINTS" id="PR00792">
    <property type="entry name" value="PEPSIN"/>
</dbReference>
<dbReference type="Proteomes" id="UP000243579">
    <property type="component" value="Unassembled WGS sequence"/>
</dbReference>
<gene>
    <name evidence="8" type="ORF">ACHHYP_05847</name>
</gene>
<dbReference type="InterPro" id="IPR033121">
    <property type="entry name" value="PEPTIDASE_A1"/>
</dbReference>
<evidence type="ECO:0000256" key="2">
    <source>
        <dbReference type="ARBA" id="ARBA00022670"/>
    </source>
</evidence>
<sequence>MLRLLLSLASMALAADRLALPMRLPVARSLTTSSSKVDVTNHLATQYIVSITIAGKNYDVQVDTGSADLWVACSAVGSSACMSPCPANGVTIYYGSGDACLVPNTGSVSLGGLTLPEGIYGVGMNNNVLTNATSGILGLAYPVLSTFNTTNNASYLVSHLESFSMYLTAEPDASGSSLILNGLDDELVAKNKLVGVTVPLAPNQTSHWNILIDSFAVDGNALAPCKNLVNGCIAVVDSGTTFLSMPRFLFTQFASKYLLPQQCVWQASYYVCPKSVVLPPLSLMLHNTTFTLNSWDYSMVYSESQILVQLQMTPPGGSSGDRWILGDTFLKVYYTEYLVAEQAVRFYCPSGICGGGRNILDFSGKTSHWALGLFIGGGCLIGLALLALLYYWYKKRRGTTLRSSQALISLVDASAYSSHVV</sequence>
<feature type="transmembrane region" description="Helical" evidence="5">
    <location>
        <begin position="369"/>
        <end position="393"/>
    </location>
</feature>
<proteinExistence type="inferred from homology"/>
<evidence type="ECO:0000259" key="7">
    <source>
        <dbReference type="PROSITE" id="PS51767"/>
    </source>
</evidence>
<keyword evidence="5" id="KW-0472">Membrane</keyword>
<dbReference type="SUPFAM" id="SSF50630">
    <property type="entry name" value="Acid proteases"/>
    <property type="match status" value="1"/>
</dbReference>
<evidence type="ECO:0000256" key="6">
    <source>
        <dbReference type="SAM" id="SignalP"/>
    </source>
</evidence>
<dbReference type="EMBL" id="JNBR01000677">
    <property type="protein sequence ID" value="OQR90059.1"/>
    <property type="molecule type" value="Genomic_DNA"/>
</dbReference>
<evidence type="ECO:0000313" key="8">
    <source>
        <dbReference type="EMBL" id="OQR90059.1"/>
    </source>
</evidence>
<dbReference type="Pfam" id="PF00026">
    <property type="entry name" value="Asp"/>
    <property type="match status" value="1"/>
</dbReference>
<evidence type="ECO:0000313" key="9">
    <source>
        <dbReference type="Proteomes" id="UP000243579"/>
    </source>
</evidence>
<dbReference type="PROSITE" id="PS51767">
    <property type="entry name" value="PEPTIDASE_A1"/>
    <property type="match status" value="1"/>
</dbReference>
<comment type="similarity">
    <text evidence="1">Belongs to the peptidase A1 family.</text>
</comment>
<dbReference type="STRING" id="1202772.A0A1V9YW79"/>
<keyword evidence="9" id="KW-1185">Reference proteome</keyword>
<feature type="chain" id="PRO_5013297554" evidence="6">
    <location>
        <begin position="20"/>
        <end position="421"/>
    </location>
</feature>
<keyword evidence="6" id="KW-0732">Signal</keyword>
<keyword evidence="5" id="KW-1133">Transmembrane helix</keyword>
<feature type="active site" evidence="4">
    <location>
        <position position="237"/>
    </location>
</feature>
<feature type="signal peptide" evidence="6">
    <location>
        <begin position="1"/>
        <end position="19"/>
    </location>
</feature>
<keyword evidence="5" id="KW-0812">Transmembrane</keyword>
<dbReference type="InterPro" id="IPR001461">
    <property type="entry name" value="Aspartic_peptidase_A1"/>
</dbReference>
<keyword evidence="2" id="KW-0645">Protease</keyword>
<dbReference type="Gene3D" id="2.40.70.10">
    <property type="entry name" value="Acid Proteases"/>
    <property type="match status" value="2"/>
</dbReference>
<dbReference type="OrthoDB" id="771136at2759"/>
<feature type="active site" evidence="4">
    <location>
        <position position="63"/>
    </location>
</feature>
<keyword evidence="3" id="KW-0064">Aspartyl protease</keyword>
<evidence type="ECO:0000256" key="4">
    <source>
        <dbReference type="PIRSR" id="PIRSR601461-1"/>
    </source>
</evidence>
<name>A0A1V9YW79_ACHHY</name>
<dbReference type="CDD" id="cd05471">
    <property type="entry name" value="pepsin_like"/>
    <property type="match status" value="1"/>
</dbReference>
<dbReference type="InterPro" id="IPR021109">
    <property type="entry name" value="Peptidase_aspartic_dom_sf"/>
</dbReference>
<dbReference type="PANTHER" id="PTHR47966">
    <property type="entry name" value="BETA-SITE APP-CLEAVING ENZYME, ISOFORM A-RELATED"/>
    <property type="match status" value="1"/>
</dbReference>
<evidence type="ECO:0000256" key="3">
    <source>
        <dbReference type="ARBA" id="ARBA00022750"/>
    </source>
</evidence>
<dbReference type="InterPro" id="IPR034164">
    <property type="entry name" value="Pepsin-like_dom"/>
</dbReference>
<accession>A0A1V9YW79</accession>
<dbReference type="GO" id="GO:0004190">
    <property type="term" value="F:aspartic-type endopeptidase activity"/>
    <property type="evidence" value="ECO:0007669"/>
    <property type="project" value="UniProtKB-KW"/>
</dbReference>